<evidence type="ECO:0000313" key="3">
    <source>
        <dbReference type="EMBL" id="AZS69698.1"/>
    </source>
</evidence>
<dbReference type="InterPro" id="IPR036390">
    <property type="entry name" value="WH_DNA-bd_sf"/>
</dbReference>
<dbReference type="RefSeq" id="WP_127148935.1">
    <property type="nucleotide sequence ID" value="NZ_CP029042.1"/>
</dbReference>
<dbReference type="Gene3D" id="6.10.140.2180">
    <property type="match status" value="1"/>
</dbReference>
<feature type="compositionally biased region" description="Basic and acidic residues" evidence="1">
    <location>
        <begin position="183"/>
        <end position="196"/>
    </location>
</feature>
<evidence type="ECO:0000259" key="2">
    <source>
        <dbReference type="SMART" id="SM00418"/>
    </source>
</evidence>
<organism evidence="3 4">
    <name type="scientific">Streptomyces lydicus</name>
    <dbReference type="NCBI Taxonomy" id="47763"/>
    <lineage>
        <taxon>Bacteria</taxon>
        <taxon>Bacillati</taxon>
        <taxon>Actinomycetota</taxon>
        <taxon>Actinomycetes</taxon>
        <taxon>Kitasatosporales</taxon>
        <taxon>Streptomycetaceae</taxon>
        <taxon>Streptomyces</taxon>
    </lineage>
</organism>
<gene>
    <name evidence="3" type="ORF">DDE74_00720</name>
</gene>
<dbReference type="Proteomes" id="UP000275579">
    <property type="component" value="Chromosome"/>
</dbReference>
<evidence type="ECO:0000256" key="1">
    <source>
        <dbReference type="SAM" id="MobiDB-lite"/>
    </source>
</evidence>
<feature type="region of interest" description="Disordered" evidence="1">
    <location>
        <begin position="154"/>
        <end position="196"/>
    </location>
</feature>
<dbReference type="SUPFAM" id="SSF46785">
    <property type="entry name" value="Winged helix' DNA-binding domain"/>
    <property type="match status" value="1"/>
</dbReference>
<dbReference type="GO" id="GO:0003700">
    <property type="term" value="F:DNA-binding transcription factor activity"/>
    <property type="evidence" value="ECO:0007669"/>
    <property type="project" value="InterPro"/>
</dbReference>
<evidence type="ECO:0000313" key="4">
    <source>
        <dbReference type="Proteomes" id="UP000275579"/>
    </source>
</evidence>
<dbReference type="InterPro" id="IPR001845">
    <property type="entry name" value="HTH_ArsR_DNA-bd_dom"/>
</dbReference>
<dbReference type="InterPro" id="IPR036388">
    <property type="entry name" value="WH-like_DNA-bd_sf"/>
</dbReference>
<sequence length="196" mass="21322">MDTVDLLLHPVRLRVVHALSGGRTLTTSQLCALLPDTSKATVYRHVGLLADGGLLEVAGEQRVRGAVERRYRLQRARAVIDADTAAALSAEDHRRAFAAAMATLLAEFNAYLDRDGADPSADLVGYRQHALWLSQDELTEMIGEMRSVIVSRMGNEPAPDRTRHLLSPILFPTEEPPSSPADKGPDRPDHAAEPGT</sequence>
<dbReference type="SMART" id="SM00418">
    <property type="entry name" value="HTH_ARSR"/>
    <property type="match status" value="1"/>
</dbReference>
<dbReference type="CDD" id="cd00090">
    <property type="entry name" value="HTH_ARSR"/>
    <property type="match status" value="1"/>
</dbReference>
<feature type="domain" description="HTH arsR-type" evidence="2">
    <location>
        <begin position="2"/>
        <end position="84"/>
    </location>
</feature>
<protein>
    <submittedName>
        <fullName evidence="3">ArsR family transcriptional regulator</fullName>
    </submittedName>
</protein>
<dbReference type="InterPro" id="IPR011991">
    <property type="entry name" value="ArsR-like_HTH"/>
</dbReference>
<name>A0A3S9Y3W5_9ACTN</name>
<dbReference type="Gene3D" id="1.10.10.10">
    <property type="entry name" value="Winged helix-like DNA-binding domain superfamily/Winged helix DNA-binding domain"/>
    <property type="match status" value="1"/>
</dbReference>
<dbReference type="Pfam" id="PF12840">
    <property type="entry name" value="HTH_20"/>
    <property type="match status" value="1"/>
</dbReference>
<accession>A0A3S9Y3W5</accession>
<proteinExistence type="predicted"/>
<reference evidence="3 4" key="1">
    <citation type="submission" date="2018-04" db="EMBL/GenBank/DDBJ databases">
        <title>Complete genome sequences of Streptomyces lydicus strain WYEC and characterization of antagonistic properties of biological control agents.</title>
        <authorList>
            <person name="Mariita R.M."/>
            <person name="Sello J.K."/>
        </authorList>
    </citation>
    <scope>NUCLEOTIDE SEQUENCE [LARGE SCALE GENOMIC DNA]</scope>
    <source>
        <strain evidence="3 4">WYEC 108</strain>
    </source>
</reference>
<dbReference type="AlphaFoldDB" id="A0A3S9Y3W5"/>
<dbReference type="EMBL" id="CP029042">
    <property type="protein sequence ID" value="AZS69698.1"/>
    <property type="molecule type" value="Genomic_DNA"/>
</dbReference>